<proteinExistence type="predicted"/>
<dbReference type="AlphaFoldDB" id="A0A7J7GH54"/>
<reference evidence="1 2" key="2">
    <citation type="submission" date="2020-07" db="EMBL/GenBank/DDBJ databases">
        <title>Genome assembly of wild tea tree DASZ reveals pedigree and selection history of tea varieties.</title>
        <authorList>
            <person name="Zhang W."/>
        </authorList>
    </citation>
    <scope>NUCLEOTIDE SEQUENCE [LARGE SCALE GENOMIC DNA]</scope>
    <source>
        <strain evidence="2">cv. G240</strain>
        <tissue evidence="1">Leaf</tissue>
    </source>
</reference>
<accession>A0A7J7GH54</accession>
<evidence type="ECO:0000313" key="2">
    <source>
        <dbReference type="Proteomes" id="UP000593564"/>
    </source>
</evidence>
<sequence length="71" mass="8300">MRPLRRPSQNQDYLVPRVHTHPASPDYYTGVQIDHLGHPTPHYLICHVVGFAYYNQMSTTHHACFHHSVYC</sequence>
<gene>
    <name evidence="1" type="ORF">HYC85_020994</name>
</gene>
<name>A0A7J7GH54_CAMSI</name>
<organism evidence="1 2">
    <name type="scientific">Camellia sinensis</name>
    <name type="common">Tea plant</name>
    <name type="synonym">Thea sinensis</name>
    <dbReference type="NCBI Taxonomy" id="4442"/>
    <lineage>
        <taxon>Eukaryota</taxon>
        <taxon>Viridiplantae</taxon>
        <taxon>Streptophyta</taxon>
        <taxon>Embryophyta</taxon>
        <taxon>Tracheophyta</taxon>
        <taxon>Spermatophyta</taxon>
        <taxon>Magnoliopsida</taxon>
        <taxon>eudicotyledons</taxon>
        <taxon>Gunneridae</taxon>
        <taxon>Pentapetalae</taxon>
        <taxon>asterids</taxon>
        <taxon>Ericales</taxon>
        <taxon>Theaceae</taxon>
        <taxon>Camellia</taxon>
    </lineage>
</organism>
<reference evidence="2" key="1">
    <citation type="journal article" date="2020" name="Nat. Commun.">
        <title>Genome assembly of wild tea tree DASZ reveals pedigree and selection history of tea varieties.</title>
        <authorList>
            <person name="Zhang W."/>
            <person name="Zhang Y."/>
            <person name="Qiu H."/>
            <person name="Guo Y."/>
            <person name="Wan H."/>
            <person name="Zhang X."/>
            <person name="Scossa F."/>
            <person name="Alseekh S."/>
            <person name="Zhang Q."/>
            <person name="Wang P."/>
            <person name="Xu L."/>
            <person name="Schmidt M.H."/>
            <person name="Jia X."/>
            <person name="Li D."/>
            <person name="Zhu A."/>
            <person name="Guo F."/>
            <person name="Chen W."/>
            <person name="Ni D."/>
            <person name="Usadel B."/>
            <person name="Fernie A.R."/>
            <person name="Wen W."/>
        </authorList>
    </citation>
    <scope>NUCLEOTIDE SEQUENCE [LARGE SCALE GENOMIC DNA]</scope>
    <source>
        <strain evidence="2">cv. G240</strain>
    </source>
</reference>
<comment type="caution">
    <text evidence="1">The sequence shown here is derived from an EMBL/GenBank/DDBJ whole genome shotgun (WGS) entry which is preliminary data.</text>
</comment>
<dbReference type="Proteomes" id="UP000593564">
    <property type="component" value="Unassembled WGS sequence"/>
</dbReference>
<evidence type="ECO:0000313" key="1">
    <source>
        <dbReference type="EMBL" id="KAF5939827.1"/>
    </source>
</evidence>
<keyword evidence="2" id="KW-1185">Reference proteome</keyword>
<protein>
    <submittedName>
        <fullName evidence="1">Uncharacterized protein</fullName>
    </submittedName>
</protein>
<dbReference type="EMBL" id="JACBKZ010000010">
    <property type="protein sequence ID" value="KAF5939827.1"/>
    <property type="molecule type" value="Genomic_DNA"/>
</dbReference>